<gene>
    <name evidence="1" type="ORF">ACN38_g10805</name>
</gene>
<sequence length="12" mass="1302">GSFYMVTSQVPS</sequence>
<comment type="caution">
    <text evidence="1">The sequence shown here is derived from an EMBL/GenBank/DDBJ whole genome shotgun (WGS) entry which is preliminary data.</text>
</comment>
<dbReference type="EMBL" id="LHQQ01000256">
    <property type="protein sequence ID" value="KOS38366.1"/>
    <property type="molecule type" value="Genomic_DNA"/>
</dbReference>
<name>A0A0M8NS97_9EURO</name>
<evidence type="ECO:0000313" key="1">
    <source>
        <dbReference type="EMBL" id="KOS38366.1"/>
    </source>
</evidence>
<proteinExistence type="predicted"/>
<accession>A0A0M8NS97</accession>
<evidence type="ECO:0000313" key="2">
    <source>
        <dbReference type="Proteomes" id="UP000037696"/>
    </source>
</evidence>
<organism evidence="1 2">
    <name type="scientific">Penicillium nordicum</name>
    <dbReference type="NCBI Taxonomy" id="229535"/>
    <lineage>
        <taxon>Eukaryota</taxon>
        <taxon>Fungi</taxon>
        <taxon>Dikarya</taxon>
        <taxon>Ascomycota</taxon>
        <taxon>Pezizomycotina</taxon>
        <taxon>Eurotiomycetes</taxon>
        <taxon>Eurotiomycetidae</taxon>
        <taxon>Eurotiales</taxon>
        <taxon>Aspergillaceae</taxon>
        <taxon>Penicillium</taxon>
    </lineage>
</organism>
<reference evidence="1 2" key="1">
    <citation type="submission" date="2015-08" db="EMBL/GenBank/DDBJ databases">
        <title>Genome sequencing of Penicillium nordicum.</title>
        <authorList>
            <person name="Nguyen H.D."/>
            <person name="Seifert K.A."/>
        </authorList>
    </citation>
    <scope>NUCLEOTIDE SEQUENCE [LARGE SCALE GENOMIC DNA]</scope>
    <source>
        <strain evidence="1 2">DAOMC 185683</strain>
    </source>
</reference>
<protein>
    <submittedName>
        <fullName evidence="1">Uncharacterized protein</fullName>
    </submittedName>
</protein>
<dbReference type="Proteomes" id="UP000037696">
    <property type="component" value="Unassembled WGS sequence"/>
</dbReference>
<keyword evidence="2" id="KW-1185">Reference proteome</keyword>
<feature type="non-terminal residue" evidence="1">
    <location>
        <position position="1"/>
    </location>
</feature>